<evidence type="ECO:0000313" key="2">
    <source>
        <dbReference type="Proteomes" id="UP000054166"/>
    </source>
</evidence>
<gene>
    <name evidence="1" type="ORF">PILCRDRAFT_825557</name>
</gene>
<proteinExistence type="predicted"/>
<dbReference type="AlphaFoldDB" id="A0A0C3ATG1"/>
<protein>
    <submittedName>
        <fullName evidence="1">Uncharacterized protein</fullName>
    </submittedName>
</protein>
<accession>A0A0C3ATG1</accession>
<dbReference type="InParanoid" id="A0A0C3ATG1"/>
<keyword evidence="2" id="KW-1185">Reference proteome</keyword>
<dbReference type="HOGENOM" id="CLU_2961663_0_0_1"/>
<organism evidence="1 2">
    <name type="scientific">Piloderma croceum (strain F 1598)</name>
    <dbReference type="NCBI Taxonomy" id="765440"/>
    <lineage>
        <taxon>Eukaryota</taxon>
        <taxon>Fungi</taxon>
        <taxon>Dikarya</taxon>
        <taxon>Basidiomycota</taxon>
        <taxon>Agaricomycotina</taxon>
        <taxon>Agaricomycetes</taxon>
        <taxon>Agaricomycetidae</taxon>
        <taxon>Atheliales</taxon>
        <taxon>Atheliaceae</taxon>
        <taxon>Piloderma</taxon>
    </lineage>
</organism>
<evidence type="ECO:0000313" key="1">
    <source>
        <dbReference type="EMBL" id="KIM77208.1"/>
    </source>
</evidence>
<dbReference type="Proteomes" id="UP000054166">
    <property type="component" value="Unassembled WGS sequence"/>
</dbReference>
<reference evidence="2" key="2">
    <citation type="submission" date="2015-01" db="EMBL/GenBank/DDBJ databases">
        <title>Evolutionary Origins and Diversification of the Mycorrhizal Mutualists.</title>
        <authorList>
            <consortium name="DOE Joint Genome Institute"/>
            <consortium name="Mycorrhizal Genomics Consortium"/>
            <person name="Kohler A."/>
            <person name="Kuo A."/>
            <person name="Nagy L.G."/>
            <person name="Floudas D."/>
            <person name="Copeland A."/>
            <person name="Barry K.W."/>
            <person name="Cichocki N."/>
            <person name="Veneault-Fourrey C."/>
            <person name="LaButti K."/>
            <person name="Lindquist E.A."/>
            <person name="Lipzen A."/>
            <person name="Lundell T."/>
            <person name="Morin E."/>
            <person name="Murat C."/>
            <person name="Riley R."/>
            <person name="Ohm R."/>
            <person name="Sun H."/>
            <person name="Tunlid A."/>
            <person name="Henrissat B."/>
            <person name="Grigoriev I.V."/>
            <person name="Hibbett D.S."/>
            <person name="Martin F."/>
        </authorList>
    </citation>
    <scope>NUCLEOTIDE SEQUENCE [LARGE SCALE GENOMIC DNA]</scope>
    <source>
        <strain evidence="2">F 1598</strain>
    </source>
</reference>
<reference evidence="1 2" key="1">
    <citation type="submission" date="2014-04" db="EMBL/GenBank/DDBJ databases">
        <authorList>
            <consortium name="DOE Joint Genome Institute"/>
            <person name="Kuo A."/>
            <person name="Tarkka M."/>
            <person name="Buscot F."/>
            <person name="Kohler A."/>
            <person name="Nagy L.G."/>
            <person name="Floudas D."/>
            <person name="Copeland A."/>
            <person name="Barry K.W."/>
            <person name="Cichocki N."/>
            <person name="Veneault-Fourrey C."/>
            <person name="LaButti K."/>
            <person name="Lindquist E.A."/>
            <person name="Lipzen A."/>
            <person name="Lundell T."/>
            <person name="Morin E."/>
            <person name="Murat C."/>
            <person name="Sun H."/>
            <person name="Tunlid A."/>
            <person name="Henrissat B."/>
            <person name="Grigoriev I.V."/>
            <person name="Hibbett D.S."/>
            <person name="Martin F."/>
            <person name="Nordberg H.P."/>
            <person name="Cantor M.N."/>
            <person name="Hua S.X."/>
        </authorList>
    </citation>
    <scope>NUCLEOTIDE SEQUENCE [LARGE SCALE GENOMIC DNA]</scope>
    <source>
        <strain evidence="1 2">F 1598</strain>
    </source>
</reference>
<dbReference type="EMBL" id="KN833027">
    <property type="protein sequence ID" value="KIM77208.1"/>
    <property type="molecule type" value="Genomic_DNA"/>
</dbReference>
<name>A0A0C3ATG1_PILCF</name>
<sequence>MIESIGLIAIALGRHIFISGIYAVAELPGAIRSTLAPYRRSYSVARITTGYHHRLDHSH</sequence>